<dbReference type="EMBL" id="BNAU01000001">
    <property type="protein sequence ID" value="GHE82813.1"/>
    <property type="molecule type" value="Genomic_DNA"/>
</dbReference>
<feature type="transmembrane region" description="Helical" evidence="2">
    <location>
        <begin position="522"/>
        <end position="543"/>
    </location>
</feature>
<name>A0ABQ3ILG3_9PSEU</name>
<keyword evidence="2" id="KW-0812">Transmembrane</keyword>
<feature type="transmembrane region" description="Helical" evidence="2">
    <location>
        <begin position="285"/>
        <end position="307"/>
    </location>
</feature>
<evidence type="ECO:0000313" key="4">
    <source>
        <dbReference type="Proteomes" id="UP000605897"/>
    </source>
</evidence>
<feature type="region of interest" description="Disordered" evidence="1">
    <location>
        <begin position="545"/>
        <end position="565"/>
    </location>
</feature>
<sequence>MTALSEASAGPPREAGDRVPDELVAELRDRLPEFVDEALDDLTVAGEFGRRVAEADRPRVRAHVRSAVLRGGLSILRYTNPEIAALRLAREALAAHERRDAVPAVRPPSDRDRPGHAMVGAAVWPGLVFPLVAWQLGQGGLTGGARFWAFAGWAVVACFALRWSYRFIAAAGTRFTGKRAVAGAGWPVTTAIAATYLLTLWRLWPSSKAAMGPFWATVVWVLAGLAAGFLFLTACLATAGPEKNEEPGRRIPPPVVARTLLVAALAAVAAFLLLARVVPLPWPDWAVWLLADGVTLAVLVLGGPLSLSPGLVPARLSQDPARRGSAKWVAARDALQARVAEAEREWRAAAMRAVVPAVTRHLNEAVNPPFSTALPELNRAGLGLMRAGDRIVDTTAFTRLRTLTSGISGGAIGVAGPRGAGKSTLLEAYQAGKFLEAGRQHIVVLESVPVRYDAREFVLHLFARTCAEVLRFCDKRIPERPQRWTSRLALLRPAAPLLAAVALWVVVGFVGAAAVGGPRRDFGAWLTAMWWPLVVVLAGATVLSSDDGAGSHRPPRPRSPAGRRP</sequence>
<accession>A0ABQ3ILG3</accession>
<feature type="compositionally biased region" description="Basic residues" evidence="1">
    <location>
        <begin position="553"/>
        <end position="565"/>
    </location>
</feature>
<dbReference type="Proteomes" id="UP000605897">
    <property type="component" value="Unassembled WGS sequence"/>
</dbReference>
<evidence type="ECO:0000256" key="1">
    <source>
        <dbReference type="SAM" id="MobiDB-lite"/>
    </source>
</evidence>
<reference evidence="4" key="1">
    <citation type="journal article" date="2019" name="Int. J. Syst. Evol. Microbiol.">
        <title>The Global Catalogue of Microorganisms (GCM) 10K type strain sequencing project: providing services to taxonomists for standard genome sequencing and annotation.</title>
        <authorList>
            <consortium name="The Broad Institute Genomics Platform"/>
            <consortium name="The Broad Institute Genome Sequencing Center for Infectious Disease"/>
            <person name="Wu L."/>
            <person name="Ma J."/>
        </authorList>
    </citation>
    <scope>NUCLEOTIDE SEQUENCE [LARGE SCALE GENOMIC DNA]</scope>
    <source>
        <strain evidence="4">CGMCC 4.7677</strain>
    </source>
</reference>
<keyword evidence="4" id="KW-1185">Reference proteome</keyword>
<keyword evidence="2" id="KW-1133">Transmembrane helix</keyword>
<feature type="transmembrane region" description="Helical" evidence="2">
    <location>
        <begin position="180"/>
        <end position="201"/>
    </location>
</feature>
<keyword evidence="2" id="KW-0472">Membrane</keyword>
<evidence type="ECO:0000256" key="2">
    <source>
        <dbReference type="SAM" id="Phobius"/>
    </source>
</evidence>
<comment type="caution">
    <text evidence="3">The sequence shown here is derived from an EMBL/GenBank/DDBJ whole genome shotgun (WGS) entry which is preliminary data.</text>
</comment>
<feature type="transmembrane region" description="Helical" evidence="2">
    <location>
        <begin position="260"/>
        <end position="279"/>
    </location>
</feature>
<feature type="transmembrane region" description="Helical" evidence="2">
    <location>
        <begin position="116"/>
        <end position="136"/>
    </location>
</feature>
<evidence type="ECO:0000313" key="3">
    <source>
        <dbReference type="EMBL" id="GHE82813.1"/>
    </source>
</evidence>
<gene>
    <name evidence="3" type="ORF">GCM10017786_12180</name>
</gene>
<proteinExistence type="predicted"/>
<feature type="transmembrane region" description="Helical" evidence="2">
    <location>
        <begin position="213"/>
        <end position="239"/>
    </location>
</feature>
<feature type="transmembrane region" description="Helical" evidence="2">
    <location>
        <begin position="490"/>
        <end position="516"/>
    </location>
</feature>
<dbReference type="RefSeq" id="WP_229874236.1">
    <property type="nucleotide sequence ID" value="NZ_BNAU01000001.1"/>
</dbReference>
<organism evidence="3 4">
    <name type="scientific">Amycolatopsis deserti</name>
    <dbReference type="NCBI Taxonomy" id="185696"/>
    <lineage>
        <taxon>Bacteria</taxon>
        <taxon>Bacillati</taxon>
        <taxon>Actinomycetota</taxon>
        <taxon>Actinomycetes</taxon>
        <taxon>Pseudonocardiales</taxon>
        <taxon>Pseudonocardiaceae</taxon>
        <taxon>Amycolatopsis</taxon>
    </lineage>
</organism>
<feature type="transmembrane region" description="Helical" evidence="2">
    <location>
        <begin position="148"/>
        <end position="168"/>
    </location>
</feature>
<protein>
    <submittedName>
        <fullName evidence="3">Uncharacterized protein</fullName>
    </submittedName>
</protein>